<reference evidence="1" key="1">
    <citation type="submission" date="2021-01" db="EMBL/GenBank/DDBJ databases">
        <title>Whole genome shotgun sequence of Catellatospora methionotrophica NBRC 14553.</title>
        <authorList>
            <person name="Komaki H."/>
            <person name="Tamura T."/>
        </authorList>
    </citation>
    <scope>NUCLEOTIDE SEQUENCE</scope>
    <source>
        <strain evidence="1">NBRC 14553</strain>
    </source>
</reference>
<proteinExistence type="predicted"/>
<organism evidence="1 2">
    <name type="scientific">Catellatospora methionotrophica</name>
    <dbReference type="NCBI Taxonomy" id="121620"/>
    <lineage>
        <taxon>Bacteria</taxon>
        <taxon>Bacillati</taxon>
        <taxon>Actinomycetota</taxon>
        <taxon>Actinomycetes</taxon>
        <taxon>Micromonosporales</taxon>
        <taxon>Micromonosporaceae</taxon>
        <taxon>Catellatospora</taxon>
    </lineage>
</organism>
<dbReference type="Proteomes" id="UP000660339">
    <property type="component" value="Unassembled WGS sequence"/>
</dbReference>
<comment type="caution">
    <text evidence="1">The sequence shown here is derived from an EMBL/GenBank/DDBJ whole genome shotgun (WGS) entry which is preliminary data.</text>
</comment>
<sequence length="74" mass="8394">MPMERMNRDQFYATTGSLSQELAWLCDPTWTQVMGYRPRRNACRDPAAFTGNGSPKTARADLAFCRISPTPSRH</sequence>
<name>A0A8J3LEP7_9ACTN</name>
<keyword evidence="2" id="KW-1185">Reference proteome</keyword>
<evidence type="ECO:0000313" key="2">
    <source>
        <dbReference type="Proteomes" id="UP000660339"/>
    </source>
</evidence>
<evidence type="ECO:0000313" key="1">
    <source>
        <dbReference type="EMBL" id="GIG17000.1"/>
    </source>
</evidence>
<dbReference type="AlphaFoldDB" id="A0A8J3LEP7"/>
<gene>
    <name evidence="1" type="ORF">Cme02nite_53320</name>
</gene>
<accession>A0A8J3LEP7</accession>
<protein>
    <submittedName>
        <fullName evidence="1">Uncharacterized protein</fullName>
    </submittedName>
</protein>
<dbReference type="EMBL" id="BONJ01000029">
    <property type="protein sequence ID" value="GIG17000.1"/>
    <property type="molecule type" value="Genomic_DNA"/>
</dbReference>